<proteinExistence type="predicted"/>
<dbReference type="InterPro" id="IPR009045">
    <property type="entry name" value="Zn_M74/Hedgehog-like"/>
</dbReference>
<accession>A0ABQ1SEC2</accession>
<sequence length="211" mass="24933">MGKSKLSQFTKLGDHYLENETAAQFQLMKKATRKDGIQIQLISAFRSFTRQKEIFEAKFLKLQQTNLSEMETIRQITQYSSIPGTSRHHWGTDIDLIEKRSTNHKVEDVLQPNHFKKEGIFSNLHLWMQENAASFGFYLTYTNNQERTGYEYEPWHYSYIPKAKVYLQEYLELNMAKKLNSEKIKGLENMDVNFFEKYISDYVEGINSSLR</sequence>
<dbReference type="PANTHER" id="PTHR34385">
    <property type="entry name" value="D-ALANYL-D-ALANINE CARBOXYPEPTIDASE"/>
    <property type="match status" value="1"/>
</dbReference>
<evidence type="ECO:0000259" key="1">
    <source>
        <dbReference type="Pfam" id="PF02557"/>
    </source>
</evidence>
<dbReference type="CDD" id="cd14847">
    <property type="entry name" value="DD-carboxypeptidase_like"/>
    <property type="match status" value="1"/>
</dbReference>
<dbReference type="PANTHER" id="PTHR34385:SF1">
    <property type="entry name" value="PEPTIDOGLYCAN L-ALANYL-D-GLUTAMATE ENDOPEPTIDASE CWLK"/>
    <property type="match status" value="1"/>
</dbReference>
<comment type="caution">
    <text evidence="2">The sequence shown here is derived from an EMBL/GenBank/DDBJ whole genome shotgun (WGS) entry which is preliminary data.</text>
</comment>
<dbReference type="Gene3D" id="3.30.1380.10">
    <property type="match status" value="1"/>
</dbReference>
<dbReference type="SUPFAM" id="SSF55166">
    <property type="entry name" value="Hedgehog/DD-peptidase"/>
    <property type="match status" value="1"/>
</dbReference>
<evidence type="ECO:0000313" key="3">
    <source>
        <dbReference type="Proteomes" id="UP000599179"/>
    </source>
</evidence>
<keyword evidence="3" id="KW-1185">Reference proteome</keyword>
<dbReference type="EMBL" id="BMGM01000004">
    <property type="protein sequence ID" value="GGE33277.1"/>
    <property type="molecule type" value="Genomic_DNA"/>
</dbReference>
<feature type="domain" description="D-alanyl-D-alanine carboxypeptidase-like core" evidence="1">
    <location>
        <begin position="15"/>
        <end position="161"/>
    </location>
</feature>
<evidence type="ECO:0000313" key="2">
    <source>
        <dbReference type="EMBL" id="GGE33277.1"/>
    </source>
</evidence>
<gene>
    <name evidence="2" type="ORF">GCM10010832_11870</name>
</gene>
<organism evidence="2 3">
    <name type="scientific">Psychroflexus planctonicus</name>
    <dbReference type="NCBI Taxonomy" id="1526575"/>
    <lineage>
        <taxon>Bacteria</taxon>
        <taxon>Pseudomonadati</taxon>
        <taxon>Bacteroidota</taxon>
        <taxon>Flavobacteriia</taxon>
        <taxon>Flavobacteriales</taxon>
        <taxon>Flavobacteriaceae</taxon>
        <taxon>Psychroflexus</taxon>
    </lineage>
</organism>
<dbReference type="Proteomes" id="UP000599179">
    <property type="component" value="Unassembled WGS sequence"/>
</dbReference>
<dbReference type="InterPro" id="IPR052179">
    <property type="entry name" value="DD-CPase-like"/>
</dbReference>
<name>A0ABQ1SEC2_9FLAO</name>
<dbReference type="Pfam" id="PF02557">
    <property type="entry name" value="VanY"/>
    <property type="match status" value="1"/>
</dbReference>
<protein>
    <recommendedName>
        <fullName evidence="1">D-alanyl-D-alanine carboxypeptidase-like core domain-containing protein</fullName>
    </recommendedName>
</protein>
<dbReference type="InterPro" id="IPR003709">
    <property type="entry name" value="VanY-like_core_dom"/>
</dbReference>
<reference evidence="3" key="1">
    <citation type="journal article" date="2019" name="Int. J. Syst. Evol. Microbiol.">
        <title>The Global Catalogue of Microorganisms (GCM) 10K type strain sequencing project: providing services to taxonomists for standard genome sequencing and annotation.</title>
        <authorList>
            <consortium name="The Broad Institute Genomics Platform"/>
            <consortium name="The Broad Institute Genome Sequencing Center for Infectious Disease"/>
            <person name="Wu L."/>
            <person name="Ma J."/>
        </authorList>
    </citation>
    <scope>NUCLEOTIDE SEQUENCE [LARGE SCALE GENOMIC DNA]</scope>
    <source>
        <strain evidence="3">CGMCC 1.12931</strain>
    </source>
</reference>